<protein>
    <recommendedName>
        <fullName evidence="2">Cell shape-determining protein MreC</fullName>
    </recommendedName>
    <alternativeName>
        <fullName evidence="4">Cell shape protein MreC</fullName>
    </alternativeName>
</protein>
<evidence type="ECO:0000256" key="4">
    <source>
        <dbReference type="ARBA" id="ARBA00032089"/>
    </source>
</evidence>
<keyword evidence="3" id="KW-0133">Cell shape</keyword>
<dbReference type="Pfam" id="PF04085">
    <property type="entry name" value="MreC"/>
    <property type="match status" value="1"/>
</dbReference>
<keyword evidence="5" id="KW-0812">Transmembrane</keyword>
<dbReference type="InterPro" id="IPR055342">
    <property type="entry name" value="MreC_beta-barrel_core"/>
</dbReference>
<organism evidence="7">
    <name type="scientific">marine sediment metagenome</name>
    <dbReference type="NCBI Taxonomy" id="412755"/>
    <lineage>
        <taxon>unclassified sequences</taxon>
        <taxon>metagenomes</taxon>
        <taxon>ecological metagenomes</taxon>
    </lineage>
</organism>
<gene>
    <name evidence="7" type="ORF">LCGC14_1824010</name>
</gene>
<keyword evidence="5" id="KW-1133">Transmembrane helix</keyword>
<reference evidence="7" key="1">
    <citation type="journal article" date="2015" name="Nature">
        <title>Complex archaea that bridge the gap between prokaryotes and eukaryotes.</title>
        <authorList>
            <person name="Spang A."/>
            <person name="Saw J.H."/>
            <person name="Jorgensen S.L."/>
            <person name="Zaremba-Niedzwiedzka K."/>
            <person name="Martijn J."/>
            <person name="Lind A.E."/>
            <person name="van Eijk R."/>
            <person name="Schleper C."/>
            <person name="Guy L."/>
            <person name="Ettema T.J."/>
        </authorList>
    </citation>
    <scope>NUCLEOTIDE SEQUENCE</scope>
</reference>
<evidence type="ECO:0000313" key="7">
    <source>
        <dbReference type="EMBL" id="KKL98480.1"/>
    </source>
</evidence>
<feature type="transmembrane region" description="Helical" evidence="5">
    <location>
        <begin position="12"/>
        <end position="31"/>
    </location>
</feature>
<dbReference type="PANTHER" id="PTHR34138">
    <property type="entry name" value="CELL SHAPE-DETERMINING PROTEIN MREC"/>
    <property type="match status" value="1"/>
</dbReference>
<name>A0A0F9IXT5_9ZZZZ</name>
<accession>A0A0F9IXT5</accession>
<dbReference type="InterPro" id="IPR042175">
    <property type="entry name" value="Cell/Rod_MreC_2"/>
</dbReference>
<keyword evidence="5" id="KW-0472">Membrane</keyword>
<sequence length="277" mass="30603">MARKQINVSKGTVFGTLLTVSLIFFVIPHDFTKGLNFLFDTAFSPLLRIGKVSVPRVFRAVPSSEEFVSRAEYNRLLAAYDNVWSDLRKEHKLYEKLAGIRAARPKEGPGIVLAEVINTKISSVKRELVVNQGQANGLEVGQYVLGENAIVGIVSETSRSTSRIRLLTDVNANIPVWIWRPPSKKYIQGWMKGTGTEVGKIPLISTEYDVKDGDTVYAAARVGYLETARVIGKVTGLKSDEKKPLIWDITVEPLMKDEDISSVAVIVMNPGEALVVD</sequence>
<comment type="similarity">
    <text evidence="1">Belongs to the MreC family.</text>
</comment>
<dbReference type="AlphaFoldDB" id="A0A0F9IXT5"/>
<comment type="caution">
    <text evidence="7">The sequence shown here is derived from an EMBL/GenBank/DDBJ whole genome shotgun (WGS) entry which is preliminary data.</text>
</comment>
<proteinExistence type="inferred from homology"/>
<dbReference type="InterPro" id="IPR042177">
    <property type="entry name" value="Cell/Rod_1"/>
</dbReference>
<dbReference type="InterPro" id="IPR007221">
    <property type="entry name" value="MreC"/>
</dbReference>
<dbReference type="PANTHER" id="PTHR34138:SF1">
    <property type="entry name" value="CELL SHAPE-DETERMINING PROTEIN MREC"/>
    <property type="match status" value="1"/>
</dbReference>
<evidence type="ECO:0000256" key="1">
    <source>
        <dbReference type="ARBA" id="ARBA00009369"/>
    </source>
</evidence>
<dbReference type="GO" id="GO:0008360">
    <property type="term" value="P:regulation of cell shape"/>
    <property type="evidence" value="ECO:0007669"/>
    <property type="project" value="UniProtKB-KW"/>
</dbReference>
<dbReference type="Gene3D" id="2.40.10.340">
    <property type="entry name" value="Rod shape-determining protein MreC, domain 1"/>
    <property type="match status" value="1"/>
</dbReference>
<dbReference type="GO" id="GO:0005886">
    <property type="term" value="C:plasma membrane"/>
    <property type="evidence" value="ECO:0007669"/>
    <property type="project" value="TreeGrafter"/>
</dbReference>
<dbReference type="EMBL" id="LAZR01017912">
    <property type="protein sequence ID" value="KKL98480.1"/>
    <property type="molecule type" value="Genomic_DNA"/>
</dbReference>
<evidence type="ECO:0000256" key="3">
    <source>
        <dbReference type="ARBA" id="ARBA00022960"/>
    </source>
</evidence>
<feature type="domain" description="Rod shape-determining protein MreC beta-barrel core" evidence="6">
    <location>
        <begin position="116"/>
        <end position="266"/>
    </location>
</feature>
<evidence type="ECO:0000256" key="2">
    <source>
        <dbReference type="ARBA" id="ARBA00013855"/>
    </source>
</evidence>
<dbReference type="Gene3D" id="2.40.10.350">
    <property type="entry name" value="Rod shape-determining protein MreC, domain 2"/>
    <property type="match status" value="1"/>
</dbReference>
<evidence type="ECO:0000256" key="5">
    <source>
        <dbReference type="SAM" id="Phobius"/>
    </source>
</evidence>
<evidence type="ECO:0000259" key="6">
    <source>
        <dbReference type="Pfam" id="PF04085"/>
    </source>
</evidence>